<dbReference type="Gene3D" id="3.90.550.10">
    <property type="entry name" value="Spore Coat Polysaccharide Biosynthesis Protein SpsA, Chain A"/>
    <property type="match status" value="1"/>
</dbReference>
<feature type="transmembrane region" description="Helical" evidence="8">
    <location>
        <begin position="199"/>
        <end position="223"/>
    </location>
</feature>
<comment type="caution">
    <text evidence="9">The sequence shown here is derived from an EMBL/GenBank/DDBJ whole genome shotgun (WGS) entry which is preliminary data.</text>
</comment>
<dbReference type="PANTHER" id="PTHR32044">
    <property type="entry name" value="GLUCOMANNAN 4-BETA-MANNOSYLTRANSFERASE 9"/>
    <property type="match status" value="1"/>
</dbReference>
<feature type="transmembrane region" description="Helical" evidence="8">
    <location>
        <begin position="91"/>
        <end position="112"/>
    </location>
</feature>
<evidence type="ECO:0000256" key="6">
    <source>
        <dbReference type="ARBA" id="ARBA00023034"/>
    </source>
</evidence>
<sequence>MEMRSRVNELSFHESVHSDLVVFPYNIVVAYPSSDFGFHASGFSYDLGKLEQKGEMERLSSTIILPEAFQGTRDDNTRHFGIIWDQIKAPLIVPLLRLAVILCLIMSVMLFIERVYMAIVYQLSIGAACGLSWLTDRIIIPVPNDSIDKTIKDLVQHECQRWGRKEINIKYEVRDNRNGYKGGALKEGMKRNFQPEPDFLWRTVHFLALKTTFFGFIVVANLYQHGANASPCSYSTREIFRFTYVQVQE</sequence>
<evidence type="ECO:0000256" key="2">
    <source>
        <dbReference type="ARBA" id="ARBA00022676"/>
    </source>
</evidence>
<feature type="transmembrane region" description="Helical" evidence="8">
    <location>
        <begin position="118"/>
        <end position="135"/>
    </location>
</feature>
<keyword evidence="4 8" id="KW-0812">Transmembrane</keyword>
<evidence type="ECO:0000256" key="7">
    <source>
        <dbReference type="ARBA" id="ARBA00023136"/>
    </source>
</evidence>
<keyword evidence="7 8" id="KW-0472">Membrane</keyword>
<dbReference type="Proteomes" id="UP001141806">
    <property type="component" value="Unassembled WGS sequence"/>
</dbReference>
<dbReference type="GO" id="GO:0000139">
    <property type="term" value="C:Golgi membrane"/>
    <property type="evidence" value="ECO:0007669"/>
    <property type="project" value="UniProtKB-SubCell"/>
</dbReference>
<dbReference type="OrthoDB" id="72851at2759"/>
<name>A0A9Q0H4P7_9MAGN</name>
<dbReference type="GO" id="GO:0051753">
    <property type="term" value="F:mannan synthase activity"/>
    <property type="evidence" value="ECO:0007669"/>
    <property type="project" value="TreeGrafter"/>
</dbReference>
<gene>
    <name evidence="9" type="ORF">NE237_026674</name>
</gene>
<evidence type="ECO:0000256" key="1">
    <source>
        <dbReference type="ARBA" id="ARBA00004394"/>
    </source>
</evidence>
<keyword evidence="2" id="KW-0328">Glycosyltransferase</keyword>
<keyword evidence="3" id="KW-0808">Transferase</keyword>
<evidence type="ECO:0000313" key="10">
    <source>
        <dbReference type="Proteomes" id="UP001141806"/>
    </source>
</evidence>
<protein>
    <submittedName>
        <fullName evidence="9">Uncharacterized protein</fullName>
    </submittedName>
</protein>
<evidence type="ECO:0000256" key="5">
    <source>
        <dbReference type="ARBA" id="ARBA00022989"/>
    </source>
</evidence>
<dbReference type="EMBL" id="JAMYWD010000010">
    <property type="protein sequence ID" value="KAJ4959563.1"/>
    <property type="molecule type" value="Genomic_DNA"/>
</dbReference>
<dbReference type="AlphaFoldDB" id="A0A9Q0H4P7"/>
<evidence type="ECO:0000256" key="4">
    <source>
        <dbReference type="ARBA" id="ARBA00022692"/>
    </source>
</evidence>
<accession>A0A9Q0H4P7</accession>
<keyword evidence="10" id="KW-1185">Reference proteome</keyword>
<organism evidence="9 10">
    <name type="scientific">Protea cynaroides</name>
    <dbReference type="NCBI Taxonomy" id="273540"/>
    <lineage>
        <taxon>Eukaryota</taxon>
        <taxon>Viridiplantae</taxon>
        <taxon>Streptophyta</taxon>
        <taxon>Embryophyta</taxon>
        <taxon>Tracheophyta</taxon>
        <taxon>Spermatophyta</taxon>
        <taxon>Magnoliopsida</taxon>
        <taxon>Proteales</taxon>
        <taxon>Proteaceae</taxon>
        <taxon>Protea</taxon>
    </lineage>
</organism>
<comment type="subcellular location">
    <subcellularLocation>
        <location evidence="1">Golgi apparatus membrane</location>
    </subcellularLocation>
</comment>
<keyword evidence="5 8" id="KW-1133">Transmembrane helix</keyword>
<evidence type="ECO:0000313" key="9">
    <source>
        <dbReference type="EMBL" id="KAJ4959563.1"/>
    </source>
</evidence>
<evidence type="ECO:0000256" key="8">
    <source>
        <dbReference type="SAM" id="Phobius"/>
    </source>
</evidence>
<evidence type="ECO:0000256" key="3">
    <source>
        <dbReference type="ARBA" id="ARBA00022679"/>
    </source>
</evidence>
<dbReference type="PANTHER" id="PTHR32044:SF77">
    <property type="entry name" value="GLUCOMANNAN 4-BETA-MANNOSYLTRANSFERASE 9"/>
    <property type="match status" value="1"/>
</dbReference>
<keyword evidence="6" id="KW-0333">Golgi apparatus</keyword>
<proteinExistence type="predicted"/>
<reference evidence="9" key="1">
    <citation type="journal article" date="2023" name="Plant J.">
        <title>The genome of the king protea, Protea cynaroides.</title>
        <authorList>
            <person name="Chang J."/>
            <person name="Duong T.A."/>
            <person name="Schoeman C."/>
            <person name="Ma X."/>
            <person name="Roodt D."/>
            <person name="Barker N."/>
            <person name="Li Z."/>
            <person name="Van de Peer Y."/>
            <person name="Mizrachi E."/>
        </authorList>
    </citation>
    <scope>NUCLEOTIDE SEQUENCE</scope>
    <source>
        <tissue evidence="9">Young leaves</tissue>
    </source>
</reference>
<dbReference type="InterPro" id="IPR029044">
    <property type="entry name" value="Nucleotide-diphossugar_trans"/>
</dbReference>